<organism evidence="3 4">
    <name type="scientific">Amycolatopsis orientalis</name>
    <name type="common">Nocardia orientalis</name>
    <dbReference type="NCBI Taxonomy" id="31958"/>
    <lineage>
        <taxon>Bacteria</taxon>
        <taxon>Bacillati</taxon>
        <taxon>Actinomycetota</taxon>
        <taxon>Actinomycetes</taxon>
        <taxon>Pseudonocardiales</taxon>
        <taxon>Pseudonocardiaceae</taxon>
        <taxon>Amycolatopsis</taxon>
    </lineage>
</organism>
<dbReference type="AlphaFoldDB" id="A0A193C0L9"/>
<feature type="compositionally biased region" description="Low complexity" evidence="1">
    <location>
        <begin position="53"/>
        <end position="65"/>
    </location>
</feature>
<dbReference type="EMBL" id="CP016174">
    <property type="protein sequence ID" value="ANN17948.1"/>
    <property type="molecule type" value="Genomic_DNA"/>
</dbReference>
<feature type="region of interest" description="Disordered" evidence="1">
    <location>
        <begin position="53"/>
        <end position="72"/>
    </location>
</feature>
<accession>A0A193C0L9</accession>
<keyword evidence="4" id="KW-1185">Reference proteome</keyword>
<keyword evidence="2" id="KW-0732">Signal</keyword>
<gene>
    <name evidence="3" type="ORF">SD37_21380</name>
</gene>
<dbReference type="KEGG" id="aori:SD37_21380"/>
<feature type="chain" id="PRO_5008256268" description="Secreted protein" evidence="2">
    <location>
        <begin position="18"/>
        <end position="138"/>
    </location>
</feature>
<evidence type="ECO:0000256" key="1">
    <source>
        <dbReference type="SAM" id="MobiDB-lite"/>
    </source>
</evidence>
<dbReference type="Proteomes" id="UP000093695">
    <property type="component" value="Chromosome"/>
</dbReference>
<reference evidence="3 4" key="1">
    <citation type="journal article" date="2015" name="Genome Announc.">
        <title>Draft Genome Sequence of Norvancomycin-Producing Strain Amycolatopsis orientalis CPCC200066.</title>
        <authorList>
            <person name="Lei X."/>
            <person name="Yuan F."/>
            <person name="Shi Y."/>
            <person name="Li X."/>
            <person name="Wang L."/>
            <person name="Hong B."/>
        </authorList>
    </citation>
    <scope>NUCLEOTIDE SEQUENCE [LARGE SCALE GENOMIC DNA]</scope>
    <source>
        <strain evidence="3 4">B-37</strain>
    </source>
</reference>
<proteinExistence type="predicted"/>
<evidence type="ECO:0000313" key="4">
    <source>
        <dbReference type="Proteomes" id="UP000093695"/>
    </source>
</evidence>
<evidence type="ECO:0008006" key="5">
    <source>
        <dbReference type="Google" id="ProtNLM"/>
    </source>
</evidence>
<evidence type="ECO:0000313" key="3">
    <source>
        <dbReference type="EMBL" id="ANN17948.1"/>
    </source>
</evidence>
<name>A0A193C0L9_AMYOR</name>
<sequence>MLLLLSAAVFFCGTAYASPDPPTRPVVTVTTSVAPTTVSPTELTTTVVVPSITAAPPTTKPPTTTKTKRLTADQRRAACRKDENQCYEPGTNIKCQTGGCVDRARGLTQRDVETERDKWLREHPGWCPVGETGAVAPC</sequence>
<dbReference type="STRING" id="31958.SD37_21380"/>
<feature type="signal peptide" evidence="2">
    <location>
        <begin position="1"/>
        <end position="17"/>
    </location>
</feature>
<evidence type="ECO:0000256" key="2">
    <source>
        <dbReference type="SAM" id="SignalP"/>
    </source>
</evidence>
<protein>
    <recommendedName>
        <fullName evidence="5">Secreted protein</fullName>
    </recommendedName>
</protein>